<evidence type="ECO:0000313" key="2">
    <source>
        <dbReference type="EMBL" id="CAB4025280.1"/>
    </source>
</evidence>
<dbReference type="Proteomes" id="UP001152795">
    <property type="component" value="Unassembled WGS sequence"/>
</dbReference>
<sequence length="85" mass="9670">MHHQAGIWTTSMLSQQTNPCPIAYAWLKVGNSWELVWSNNNDDDDGDRDRDGDRDGDGDDDDDDDDDNIIVLQSITILHLLKKDK</sequence>
<organism evidence="2 3">
    <name type="scientific">Paramuricea clavata</name>
    <name type="common">Red gorgonian</name>
    <name type="synonym">Violescent sea-whip</name>
    <dbReference type="NCBI Taxonomy" id="317549"/>
    <lineage>
        <taxon>Eukaryota</taxon>
        <taxon>Metazoa</taxon>
        <taxon>Cnidaria</taxon>
        <taxon>Anthozoa</taxon>
        <taxon>Octocorallia</taxon>
        <taxon>Malacalcyonacea</taxon>
        <taxon>Plexauridae</taxon>
        <taxon>Paramuricea</taxon>
    </lineage>
</organism>
<gene>
    <name evidence="2" type="ORF">PACLA_8A057635</name>
</gene>
<accession>A0A7D9L7D6</accession>
<evidence type="ECO:0000313" key="3">
    <source>
        <dbReference type="Proteomes" id="UP001152795"/>
    </source>
</evidence>
<feature type="compositionally biased region" description="Acidic residues" evidence="1">
    <location>
        <begin position="56"/>
        <end position="67"/>
    </location>
</feature>
<dbReference type="EMBL" id="CACRXK020013519">
    <property type="protein sequence ID" value="CAB4025280.1"/>
    <property type="molecule type" value="Genomic_DNA"/>
</dbReference>
<name>A0A7D9L7D6_PARCT</name>
<dbReference type="AlphaFoldDB" id="A0A7D9L7D6"/>
<feature type="region of interest" description="Disordered" evidence="1">
    <location>
        <begin position="38"/>
        <end position="67"/>
    </location>
</feature>
<protein>
    <submittedName>
        <fullName evidence="2">Uncharacterized protein</fullName>
    </submittedName>
</protein>
<keyword evidence="3" id="KW-1185">Reference proteome</keyword>
<evidence type="ECO:0000256" key="1">
    <source>
        <dbReference type="SAM" id="MobiDB-lite"/>
    </source>
</evidence>
<reference evidence="2" key="1">
    <citation type="submission" date="2020-04" db="EMBL/GenBank/DDBJ databases">
        <authorList>
            <person name="Alioto T."/>
            <person name="Alioto T."/>
            <person name="Gomez Garrido J."/>
        </authorList>
    </citation>
    <scope>NUCLEOTIDE SEQUENCE</scope>
    <source>
        <strain evidence="2">A484AB</strain>
    </source>
</reference>
<comment type="caution">
    <text evidence="2">The sequence shown here is derived from an EMBL/GenBank/DDBJ whole genome shotgun (WGS) entry which is preliminary data.</text>
</comment>
<proteinExistence type="predicted"/>